<protein>
    <recommendedName>
        <fullName evidence="4">DUF4271 domain-containing protein</fullName>
    </recommendedName>
</protein>
<dbReference type="AlphaFoldDB" id="A0A1I7CUS8"/>
<feature type="transmembrane region" description="Helical" evidence="1">
    <location>
        <begin position="206"/>
        <end position="228"/>
    </location>
</feature>
<evidence type="ECO:0000313" key="2">
    <source>
        <dbReference type="EMBL" id="SFU03173.1"/>
    </source>
</evidence>
<feature type="transmembrane region" description="Helical" evidence="1">
    <location>
        <begin position="154"/>
        <end position="172"/>
    </location>
</feature>
<dbReference type="InterPro" id="IPR025367">
    <property type="entry name" value="DUF4271"/>
</dbReference>
<evidence type="ECO:0008006" key="4">
    <source>
        <dbReference type="Google" id="ProtNLM"/>
    </source>
</evidence>
<name>A0A1I7CUS8_9BACT</name>
<gene>
    <name evidence="2" type="ORF">SAMN04489724_3463</name>
</gene>
<evidence type="ECO:0000313" key="3">
    <source>
        <dbReference type="Proteomes" id="UP000199673"/>
    </source>
</evidence>
<reference evidence="3" key="1">
    <citation type="submission" date="2016-10" db="EMBL/GenBank/DDBJ databases">
        <authorList>
            <person name="Varghese N."/>
            <person name="Submissions S."/>
        </authorList>
    </citation>
    <scope>NUCLEOTIDE SEQUENCE [LARGE SCALE GENOMIC DNA]</scope>
    <source>
        <strain evidence="3">DSM 23445</strain>
    </source>
</reference>
<feature type="transmembrane region" description="Helical" evidence="1">
    <location>
        <begin position="248"/>
        <end position="273"/>
    </location>
</feature>
<sequence length="373" mass="42876">MKKLISKSILLITLLLAIGNVSFSQVLEDYNPKWQEGERETWFSSNDRLILELDLETFPLAYFSFEFPDHSVVFVGEKLWFFTDQDTAFTEQVEVLKQEFPESNVSLTVFKNGISSEQASVRKILKSEPIESSANTIGLVSEKRNLNRQGVRDFFIVGMITCLLMITLYKSAYPFIFAMMIKPISLLNAEDFSESGSLQKFFSGDILLYVYIVNMLLSLAMVTAMVVFRQEWLELRLELSFKTLIALWLLGSLLLLILTILKFTAIRILSYLFDLGKLEFAHFFYLLRLVVIATIFLILVCAFFLLNEFSAIKMALEASFAGFFWIYIVGILGLFLIMVNRLGFKKYHLFTYLCIAELVPFLILAKLVLDLGY</sequence>
<dbReference type="Pfam" id="PF14093">
    <property type="entry name" value="DUF4271"/>
    <property type="match status" value="1"/>
</dbReference>
<evidence type="ECO:0000256" key="1">
    <source>
        <dbReference type="SAM" id="Phobius"/>
    </source>
</evidence>
<dbReference type="EMBL" id="FPBF01000005">
    <property type="protein sequence ID" value="SFU03173.1"/>
    <property type="molecule type" value="Genomic_DNA"/>
</dbReference>
<dbReference type="OrthoDB" id="975088at2"/>
<dbReference type="RefSeq" id="WP_091695778.1">
    <property type="nucleotide sequence ID" value="NZ_FPBF01000005.1"/>
</dbReference>
<accession>A0A1I7CUS8</accession>
<keyword evidence="1" id="KW-0472">Membrane</keyword>
<keyword evidence="3" id="KW-1185">Reference proteome</keyword>
<dbReference type="Proteomes" id="UP000199673">
    <property type="component" value="Unassembled WGS sequence"/>
</dbReference>
<feature type="transmembrane region" description="Helical" evidence="1">
    <location>
        <begin position="349"/>
        <end position="369"/>
    </location>
</feature>
<keyword evidence="1" id="KW-1133">Transmembrane helix</keyword>
<feature type="transmembrane region" description="Helical" evidence="1">
    <location>
        <begin position="318"/>
        <end position="337"/>
    </location>
</feature>
<organism evidence="2 3">
    <name type="scientific">Algoriphagus locisalis</name>
    <dbReference type="NCBI Taxonomy" id="305507"/>
    <lineage>
        <taxon>Bacteria</taxon>
        <taxon>Pseudomonadati</taxon>
        <taxon>Bacteroidota</taxon>
        <taxon>Cytophagia</taxon>
        <taxon>Cytophagales</taxon>
        <taxon>Cyclobacteriaceae</taxon>
        <taxon>Algoriphagus</taxon>
    </lineage>
</organism>
<keyword evidence="1" id="KW-0812">Transmembrane</keyword>
<proteinExistence type="predicted"/>
<feature type="transmembrane region" description="Helical" evidence="1">
    <location>
        <begin position="285"/>
        <end position="306"/>
    </location>
</feature>
<dbReference type="STRING" id="305507.SAMN04489724_3463"/>